<proteinExistence type="predicted"/>
<accession>A0ACC4ANE2</accession>
<sequence length="91" mass="10497">MRWRGIGGPASEDRTYILVTESAFGSHGNGEMIAFQRKLQVDNGVSHTLSFINDDIETREMNLSSKCHRTELLIARKRLSDLFLYFWAFRS</sequence>
<reference evidence="1 2" key="1">
    <citation type="journal article" date="2024" name="Plant Biotechnol. J.">
        <title>Genome and CRISPR/Cas9 system of a widespread forest tree (Populus alba) in the world.</title>
        <authorList>
            <person name="Liu Y.J."/>
            <person name="Jiang P.F."/>
            <person name="Han X.M."/>
            <person name="Li X.Y."/>
            <person name="Wang H.M."/>
            <person name="Wang Y.J."/>
            <person name="Wang X.X."/>
            <person name="Zeng Q.Y."/>
        </authorList>
    </citation>
    <scope>NUCLEOTIDE SEQUENCE [LARGE SCALE GENOMIC DNA]</scope>
    <source>
        <strain evidence="2">cv. PAL-ZL1</strain>
    </source>
</reference>
<comment type="caution">
    <text evidence="1">The sequence shown here is derived from an EMBL/GenBank/DDBJ whole genome shotgun (WGS) entry which is preliminary data.</text>
</comment>
<evidence type="ECO:0000313" key="2">
    <source>
        <dbReference type="Proteomes" id="UP000309997"/>
    </source>
</evidence>
<keyword evidence="2" id="KW-1185">Reference proteome</keyword>
<evidence type="ECO:0000313" key="1">
    <source>
        <dbReference type="EMBL" id="KAL3567730.1"/>
    </source>
</evidence>
<name>A0ACC4ANE2_POPAL</name>
<dbReference type="Proteomes" id="UP000309997">
    <property type="component" value="Unassembled WGS sequence"/>
</dbReference>
<protein>
    <submittedName>
        <fullName evidence="1">Uncharacterized protein</fullName>
    </submittedName>
</protein>
<gene>
    <name evidence="1" type="ORF">D5086_030381</name>
</gene>
<dbReference type="EMBL" id="RCHU02000017">
    <property type="protein sequence ID" value="KAL3567730.1"/>
    <property type="molecule type" value="Genomic_DNA"/>
</dbReference>
<organism evidence="1 2">
    <name type="scientific">Populus alba</name>
    <name type="common">White poplar</name>
    <dbReference type="NCBI Taxonomy" id="43335"/>
    <lineage>
        <taxon>Eukaryota</taxon>
        <taxon>Viridiplantae</taxon>
        <taxon>Streptophyta</taxon>
        <taxon>Embryophyta</taxon>
        <taxon>Tracheophyta</taxon>
        <taxon>Spermatophyta</taxon>
        <taxon>Magnoliopsida</taxon>
        <taxon>eudicotyledons</taxon>
        <taxon>Gunneridae</taxon>
        <taxon>Pentapetalae</taxon>
        <taxon>rosids</taxon>
        <taxon>fabids</taxon>
        <taxon>Malpighiales</taxon>
        <taxon>Salicaceae</taxon>
        <taxon>Saliceae</taxon>
        <taxon>Populus</taxon>
    </lineage>
</organism>